<protein>
    <recommendedName>
        <fullName evidence="12">G-protein coupled receptors family 1 profile domain-containing protein</fullName>
    </recommendedName>
</protein>
<evidence type="ECO:0000256" key="2">
    <source>
        <dbReference type="ARBA" id="ARBA00022475"/>
    </source>
</evidence>
<reference evidence="13 14" key="1">
    <citation type="submission" date="2020-06" db="EMBL/GenBank/DDBJ databases">
        <authorList>
            <person name="Li R."/>
            <person name="Bekaert M."/>
        </authorList>
    </citation>
    <scope>NUCLEOTIDE SEQUENCE [LARGE SCALE GENOMIC DNA]</scope>
    <source>
        <strain evidence="14">wild</strain>
    </source>
</reference>
<dbReference type="AlphaFoldDB" id="A0A6J8ASH6"/>
<dbReference type="Gene3D" id="1.20.1070.10">
    <property type="entry name" value="Rhodopsin 7-helix transmembrane proteins"/>
    <property type="match status" value="1"/>
</dbReference>
<feature type="transmembrane region" description="Helical" evidence="11">
    <location>
        <begin position="49"/>
        <end position="75"/>
    </location>
</feature>
<keyword evidence="3 9" id="KW-0812">Transmembrane</keyword>
<feature type="region of interest" description="Disordered" evidence="10">
    <location>
        <begin position="280"/>
        <end position="302"/>
    </location>
</feature>
<evidence type="ECO:0000256" key="10">
    <source>
        <dbReference type="SAM" id="MobiDB-lite"/>
    </source>
</evidence>
<dbReference type="SUPFAM" id="SSF81321">
    <property type="entry name" value="Family A G protein-coupled receptor-like"/>
    <property type="match status" value="1"/>
</dbReference>
<evidence type="ECO:0000313" key="14">
    <source>
        <dbReference type="Proteomes" id="UP000507470"/>
    </source>
</evidence>
<feature type="domain" description="G-protein coupled receptors family 1 profile" evidence="12">
    <location>
        <begin position="29"/>
        <end position="379"/>
    </location>
</feature>
<evidence type="ECO:0000256" key="8">
    <source>
        <dbReference type="ARBA" id="ARBA00023224"/>
    </source>
</evidence>
<dbReference type="InterPro" id="IPR000276">
    <property type="entry name" value="GPCR_Rhodpsn"/>
</dbReference>
<evidence type="ECO:0000313" key="13">
    <source>
        <dbReference type="EMBL" id="CAC5371433.1"/>
    </source>
</evidence>
<keyword evidence="7 9" id="KW-0675">Receptor</keyword>
<dbReference type="CDD" id="cd00637">
    <property type="entry name" value="7tm_classA_rhodopsin-like"/>
    <property type="match status" value="1"/>
</dbReference>
<evidence type="ECO:0000259" key="12">
    <source>
        <dbReference type="PROSITE" id="PS50262"/>
    </source>
</evidence>
<dbReference type="OrthoDB" id="6076970at2759"/>
<feature type="transmembrane region" description="Helical" evidence="11">
    <location>
        <begin position="87"/>
        <end position="107"/>
    </location>
</feature>
<keyword evidence="6 11" id="KW-0472">Membrane</keyword>
<evidence type="ECO:0000256" key="1">
    <source>
        <dbReference type="ARBA" id="ARBA00004651"/>
    </source>
</evidence>
<keyword evidence="8 9" id="KW-0807">Transducer</keyword>
<dbReference type="EMBL" id="CACVKT020001761">
    <property type="protein sequence ID" value="CAC5371433.1"/>
    <property type="molecule type" value="Genomic_DNA"/>
</dbReference>
<evidence type="ECO:0000256" key="4">
    <source>
        <dbReference type="ARBA" id="ARBA00022989"/>
    </source>
</evidence>
<keyword evidence="4 11" id="KW-1133">Transmembrane helix</keyword>
<evidence type="ECO:0000256" key="11">
    <source>
        <dbReference type="SAM" id="Phobius"/>
    </source>
</evidence>
<gene>
    <name evidence="13" type="ORF">MCOR_9889</name>
</gene>
<dbReference type="Pfam" id="PF00001">
    <property type="entry name" value="7tm_1"/>
    <property type="match status" value="1"/>
</dbReference>
<keyword evidence="5 9" id="KW-0297">G-protein coupled receptor</keyword>
<dbReference type="PANTHER" id="PTHR24230">
    <property type="entry name" value="G-PROTEIN COUPLED RECEPTOR"/>
    <property type="match status" value="1"/>
</dbReference>
<evidence type="ECO:0000256" key="5">
    <source>
        <dbReference type="ARBA" id="ARBA00023040"/>
    </source>
</evidence>
<evidence type="ECO:0000256" key="3">
    <source>
        <dbReference type="ARBA" id="ARBA00022692"/>
    </source>
</evidence>
<evidence type="ECO:0000256" key="7">
    <source>
        <dbReference type="ARBA" id="ARBA00023170"/>
    </source>
</evidence>
<proteinExistence type="inferred from homology"/>
<keyword evidence="2" id="KW-1003">Cell membrane</keyword>
<dbReference type="PRINTS" id="PR00237">
    <property type="entry name" value="GPCRRHODOPSN"/>
</dbReference>
<dbReference type="GO" id="GO:0008528">
    <property type="term" value="F:G protein-coupled peptide receptor activity"/>
    <property type="evidence" value="ECO:0007669"/>
    <property type="project" value="TreeGrafter"/>
</dbReference>
<accession>A0A6J8ASH6</accession>
<comment type="subcellular location">
    <subcellularLocation>
        <location evidence="1">Cell membrane</location>
        <topology evidence="1">Multi-pass membrane protein</topology>
    </subcellularLocation>
</comment>
<feature type="transmembrane region" description="Helical" evidence="11">
    <location>
        <begin position="360"/>
        <end position="381"/>
    </location>
</feature>
<dbReference type="PANTHER" id="PTHR24230:SF158">
    <property type="entry name" value="G-PROTEIN COUPLED RECEPTORS FAMILY 1 PROFILE DOMAIN-CONTAINING PROTEIN"/>
    <property type="match status" value="1"/>
</dbReference>
<keyword evidence="14" id="KW-1185">Reference proteome</keyword>
<dbReference type="PROSITE" id="PS50262">
    <property type="entry name" value="G_PROTEIN_RECEP_F1_2"/>
    <property type="match status" value="1"/>
</dbReference>
<dbReference type="PROSITE" id="PS00237">
    <property type="entry name" value="G_PROTEIN_RECEP_F1_1"/>
    <property type="match status" value="1"/>
</dbReference>
<name>A0A6J8ASH6_MYTCO</name>
<comment type="similarity">
    <text evidence="9">Belongs to the G-protein coupled receptor 1 family.</text>
</comment>
<feature type="transmembrane region" description="Helical" evidence="11">
    <location>
        <begin position="12"/>
        <end position="37"/>
    </location>
</feature>
<feature type="transmembrane region" description="Helical" evidence="11">
    <location>
        <begin position="218"/>
        <end position="238"/>
    </location>
</feature>
<organism evidence="13 14">
    <name type="scientific">Mytilus coruscus</name>
    <name type="common">Sea mussel</name>
    <dbReference type="NCBI Taxonomy" id="42192"/>
    <lineage>
        <taxon>Eukaryota</taxon>
        <taxon>Metazoa</taxon>
        <taxon>Spiralia</taxon>
        <taxon>Lophotrochozoa</taxon>
        <taxon>Mollusca</taxon>
        <taxon>Bivalvia</taxon>
        <taxon>Autobranchia</taxon>
        <taxon>Pteriomorphia</taxon>
        <taxon>Mytilida</taxon>
        <taxon>Mytiloidea</taxon>
        <taxon>Mytilidae</taxon>
        <taxon>Mytilinae</taxon>
        <taxon>Mytilus</taxon>
    </lineage>
</organism>
<dbReference type="GO" id="GO:0007218">
    <property type="term" value="P:neuropeptide signaling pathway"/>
    <property type="evidence" value="ECO:0007669"/>
    <property type="project" value="TreeGrafter"/>
</dbReference>
<feature type="transmembrane region" description="Helical" evidence="11">
    <location>
        <begin position="128"/>
        <end position="150"/>
    </location>
</feature>
<evidence type="ECO:0000256" key="6">
    <source>
        <dbReference type="ARBA" id="ARBA00023136"/>
    </source>
</evidence>
<evidence type="ECO:0000256" key="9">
    <source>
        <dbReference type="RuleBase" id="RU000688"/>
    </source>
</evidence>
<sequence length="399" mass="45301">MTDAQEEEKRALNIAIGLMSVCSLVGVIGNALVLYVFSSFKQKLTSTIFILTLATTDFLTCLVTIPFTIAVEALYMKLEYDLVCKMYYFLMTTTVPFSAFVMVAIAVDRYLCICHPFKHVMTIKRAEYIVAFLCVFAVVLGVLCSLNYGMVDPNSLQMNSSSINKTTVIPLDVSTEAMMNTTTKYNATVSTTLRPEFVCLPVQNYDDHASFFYIYQKIYSSFFAICCLIVMVLYAMIYRSVLARRRQRLKVVTNQCCGFWNALPNEVEQTEFSTLNTLNNETSSGKSEVEKNNKAVQKNGNDTSISDKDVIIKPGGLSRAKLEKMRMANIKTAFMLSIVTLVFIIAFLPSWLVALRVFDMNVVVFYLFFIYHNVNPVIYAFMNNAFKTKLKELFICKRR</sequence>
<feature type="transmembrane region" description="Helical" evidence="11">
    <location>
        <begin position="333"/>
        <end position="354"/>
    </location>
</feature>
<dbReference type="SMART" id="SM01381">
    <property type="entry name" value="7TM_GPCR_Srsx"/>
    <property type="match status" value="1"/>
</dbReference>
<dbReference type="InterPro" id="IPR017452">
    <property type="entry name" value="GPCR_Rhodpsn_7TM"/>
</dbReference>
<dbReference type="GO" id="GO:0005886">
    <property type="term" value="C:plasma membrane"/>
    <property type="evidence" value="ECO:0007669"/>
    <property type="project" value="UniProtKB-SubCell"/>
</dbReference>
<dbReference type="Proteomes" id="UP000507470">
    <property type="component" value="Unassembled WGS sequence"/>
</dbReference>